<reference evidence="2" key="1">
    <citation type="submission" date="2016-11" db="UniProtKB">
        <authorList>
            <consortium name="WormBaseParasite"/>
        </authorList>
    </citation>
    <scope>IDENTIFICATION</scope>
    <source>
        <strain evidence="2">KR3021</strain>
    </source>
</reference>
<proteinExistence type="predicted"/>
<sequence length="769" mass="86610">MKQRYLAVLFLTLALLSKVYADHEDIEDPQDHKHLEDPQTESEDAITSEPDTNCVDSMKHLCPGNLTWHNAAITENYCPMIKIKSNSNSYKSSGCFCCSPYVRDFSNNCILRCDCVTSTPPPVCVKPNEVYLTLPIDEKKCPHNGASMHTSTNKGAGCFCPKSFARDSRGNCIPECECSGSPDDIYGNCCGNLTWSNKFISESWCAEQLPPIAPSHRRPGCYCCAGYSRNKYGICVENCDCDPPNVITTMPPVSGTTKCPTIPITGTTQCPTTITITNKPTTHCKQTEIFLECGPFEKTCSNFKKELQTSNECRKAGCYCRDGYVRSRYGHCIKPQECATCTIIEKPQLPKDCFQNYTWLRKGAPEYFCDNRLVCDLDHLNSKACFCVNGFVLTDSGKCSMDFDHTNVSKKHYSEKAQSSNKHVRINNDSDRSASCGCCGADGASGFHFGSNYPVCSACVAAFRRSVVDGRTYKCRHNNNCLITVFTRNSCRACRMASCLKIGMKTEYVQSNRDLIGSYNKKTSIPLPNITSSDSIHKSNSVESFHCFPSSSHSNSCCRQSQSSTIGRLSPNASITTEKIFENAVYAYKRKVEQRKVIHCDVTFKNLTLSAEPKLREISYGEHVKPGAYKVEVGTFILFLNDIKAFNGFSEEDRTLLFKNICIYSHFSEKHYRSMKQDGLKRQYVIFSDFTYIDLNKMDEENFKFYDDTPNDTTKIFERTRFDNVKKMLFESVKSSFNTIVNSMQESNMNDAEYCGLFFLMLYSCGKLN</sequence>
<protein>
    <submittedName>
        <fullName evidence="2">Nuclear receptor domain-containing protein</fullName>
    </submittedName>
</protein>
<organism evidence="1 2">
    <name type="scientific">Rhabditophanes sp. KR3021</name>
    <dbReference type="NCBI Taxonomy" id="114890"/>
    <lineage>
        <taxon>Eukaryota</taxon>
        <taxon>Metazoa</taxon>
        <taxon>Ecdysozoa</taxon>
        <taxon>Nematoda</taxon>
        <taxon>Chromadorea</taxon>
        <taxon>Rhabditida</taxon>
        <taxon>Tylenchina</taxon>
        <taxon>Panagrolaimomorpha</taxon>
        <taxon>Strongyloidoidea</taxon>
        <taxon>Alloionematidae</taxon>
        <taxon>Rhabditophanes</taxon>
    </lineage>
</organism>
<evidence type="ECO:0000313" key="1">
    <source>
        <dbReference type="Proteomes" id="UP000095286"/>
    </source>
</evidence>
<dbReference type="WBParaSite" id="RSKR_0000231100.1">
    <property type="protein sequence ID" value="RSKR_0000231100.1"/>
    <property type="gene ID" value="RSKR_0000231100"/>
</dbReference>
<evidence type="ECO:0000313" key="2">
    <source>
        <dbReference type="WBParaSite" id="RSKR_0000231100.1"/>
    </source>
</evidence>
<accession>A0AC35TN66</accession>
<dbReference type="Proteomes" id="UP000095286">
    <property type="component" value="Unplaced"/>
</dbReference>
<name>A0AC35TN66_9BILA</name>